<organism evidence="1 2">
    <name type="scientific">Coleofasciculus chthonoplastes PCC 7420</name>
    <dbReference type="NCBI Taxonomy" id="118168"/>
    <lineage>
        <taxon>Bacteria</taxon>
        <taxon>Bacillati</taxon>
        <taxon>Cyanobacteriota</taxon>
        <taxon>Cyanophyceae</taxon>
        <taxon>Coleofasciculales</taxon>
        <taxon>Coleofasciculaceae</taxon>
        <taxon>Coleofasciculus</taxon>
    </lineage>
</organism>
<dbReference type="Pfam" id="PF03683">
    <property type="entry name" value="UPF0175"/>
    <property type="match status" value="1"/>
</dbReference>
<dbReference type="InterPro" id="IPR005368">
    <property type="entry name" value="UPF0175"/>
</dbReference>
<gene>
    <name evidence="1" type="ORF">MC7420_6777</name>
</gene>
<protein>
    <submittedName>
        <fullName evidence="1">Uncharacterized protein</fullName>
    </submittedName>
</protein>
<keyword evidence="2" id="KW-1185">Reference proteome</keyword>
<reference evidence="1 2" key="1">
    <citation type="submission" date="2008-07" db="EMBL/GenBank/DDBJ databases">
        <authorList>
            <person name="Tandeau de Marsac N."/>
            <person name="Ferriera S."/>
            <person name="Johnson J."/>
            <person name="Kravitz S."/>
            <person name="Beeson K."/>
            <person name="Sutton G."/>
            <person name="Rogers Y.-H."/>
            <person name="Friedman R."/>
            <person name="Frazier M."/>
            <person name="Venter J.C."/>
        </authorList>
    </citation>
    <scope>NUCLEOTIDE SEQUENCE [LARGE SCALE GENOMIC DNA]</scope>
    <source>
        <strain evidence="1 2">PCC 7420</strain>
    </source>
</reference>
<name>B4VWH7_9CYAN</name>
<accession>B4VWH7</accession>
<evidence type="ECO:0000313" key="2">
    <source>
        <dbReference type="Proteomes" id="UP000003835"/>
    </source>
</evidence>
<dbReference type="Proteomes" id="UP000003835">
    <property type="component" value="Unassembled WGS sequence"/>
</dbReference>
<dbReference type="HOGENOM" id="CLU_3342474_0_0_3"/>
<dbReference type="STRING" id="118168.MC7420_6777"/>
<dbReference type="EMBL" id="DS989856">
    <property type="protein sequence ID" value="EDX73729.1"/>
    <property type="molecule type" value="Genomic_DNA"/>
</dbReference>
<evidence type="ECO:0000313" key="1">
    <source>
        <dbReference type="EMBL" id="EDX73729.1"/>
    </source>
</evidence>
<dbReference type="AlphaFoldDB" id="B4VWH7"/>
<proteinExistence type="predicted"/>
<sequence>MPRLHFQKLLASRQIPVHYDVPELDAEVTMMREMGYL</sequence>